<dbReference type="PANTHER" id="PTHR11487">
    <property type="entry name" value="THIOESTERASE"/>
    <property type="match status" value="1"/>
</dbReference>
<gene>
    <name evidence="3" type="ORF">AY601_1846</name>
</gene>
<evidence type="ECO:0000256" key="1">
    <source>
        <dbReference type="ARBA" id="ARBA00007169"/>
    </source>
</evidence>
<name>A0A127VBT2_9SPHI</name>
<feature type="domain" description="Thioesterase" evidence="2">
    <location>
        <begin position="4"/>
        <end position="82"/>
    </location>
</feature>
<dbReference type="Gene3D" id="3.40.50.1820">
    <property type="entry name" value="alpha/beta hydrolase"/>
    <property type="match status" value="1"/>
</dbReference>
<dbReference type="SUPFAM" id="SSF53474">
    <property type="entry name" value="alpha/beta-Hydrolases"/>
    <property type="match status" value="1"/>
</dbReference>
<organism evidence="3 4">
    <name type="scientific">Pedobacter cryoconitis</name>
    <dbReference type="NCBI Taxonomy" id="188932"/>
    <lineage>
        <taxon>Bacteria</taxon>
        <taxon>Pseudomonadati</taxon>
        <taxon>Bacteroidota</taxon>
        <taxon>Sphingobacteriia</taxon>
        <taxon>Sphingobacteriales</taxon>
        <taxon>Sphingobacteriaceae</taxon>
        <taxon>Pedobacter</taxon>
    </lineage>
</organism>
<dbReference type="InterPro" id="IPR012223">
    <property type="entry name" value="TEII"/>
</dbReference>
<keyword evidence="4" id="KW-1185">Reference proteome</keyword>
<dbReference type="PATRIC" id="fig|188932.3.peg.1931"/>
<evidence type="ECO:0000259" key="2">
    <source>
        <dbReference type="Pfam" id="PF00975"/>
    </source>
</evidence>
<dbReference type="Proteomes" id="UP000071561">
    <property type="component" value="Chromosome"/>
</dbReference>
<dbReference type="KEGG" id="pcm:AY601_1846"/>
<evidence type="ECO:0000313" key="3">
    <source>
        <dbReference type="EMBL" id="AMP98755.1"/>
    </source>
</evidence>
<protein>
    <recommendedName>
        <fullName evidence="2">Thioesterase domain-containing protein</fullName>
    </recommendedName>
</protein>
<sequence>MNNKVIALPFAGGNKYSFNSIEKHVPKKLDWITLELPGRGNRFKESLLDKVEQMVDDLLNQLMPHIKEGNYILYGHSMGTLLVNLSAL</sequence>
<dbReference type="RefSeq" id="WP_198163655.1">
    <property type="nucleotide sequence ID" value="NZ_CP014504.1"/>
</dbReference>
<dbReference type="AlphaFoldDB" id="A0A127VBT2"/>
<dbReference type="InterPro" id="IPR029058">
    <property type="entry name" value="AB_hydrolase_fold"/>
</dbReference>
<accession>A0A127VBT2</accession>
<dbReference type="PANTHER" id="PTHR11487:SF0">
    <property type="entry name" value="S-ACYL FATTY ACID SYNTHASE THIOESTERASE, MEDIUM CHAIN"/>
    <property type="match status" value="1"/>
</dbReference>
<dbReference type="GO" id="GO:0008610">
    <property type="term" value="P:lipid biosynthetic process"/>
    <property type="evidence" value="ECO:0007669"/>
    <property type="project" value="TreeGrafter"/>
</dbReference>
<dbReference type="Pfam" id="PF00975">
    <property type="entry name" value="Thioesterase"/>
    <property type="match status" value="1"/>
</dbReference>
<proteinExistence type="inferred from homology"/>
<dbReference type="EMBL" id="CP014504">
    <property type="protein sequence ID" value="AMP98755.1"/>
    <property type="molecule type" value="Genomic_DNA"/>
</dbReference>
<dbReference type="InterPro" id="IPR001031">
    <property type="entry name" value="Thioesterase"/>
</dbReference>
<comment type="similarity">
    <text evidence="1">Belongs to the thioesterase family.</text>
</comment>
<evidence type="ECO:0000313" key="4">
    <source>
        <dbReference type="Proteomes" id="UP000071561"/>
    </source>
</evidence>
<reference evidence="3 4" key="1">
    <citation type="submission" date="2016-03" db="EMBL/GenBank/DDBJ databases">
        <title>Complete genome sequence of Pedobacter cryoconitis PAMC 27485.</title>
        <authorList>
            <person name="Lee J."/>
            <person name="Kim O.-S."/>
        </authorList>
    </citation>
    <scope>NUCLEOTIDE SEQUENCE [LARGE SCALE GENOMIC DNA]</scope>
    <source>
        <strain evidence="3 4">PAMC 27485</strain>
    </source>
</reference>